<evidence type="ECO:0000313" key="11">
    <source>
        <dbReference type="Proteomes" id="UP000555393"/>
    </source>
</evidence>
<dbReference type="Pfam" id="PF00083">
    <property type="entry name" value="Sugar_tr"/>
    <property type="match status" value="1"/>
</dbReference>
<dbReference type="SUPFAM" id="SSF103473">
    <property type="entry name" value="MFS general substrate transporter"/>
    <property type="match status" value="1"/>
</dbReference>
<feature type="transmembrane region" description="Helical" evidence="8">
    <location>
        <begin position="157"/>
        <end position="180"/>
    </location>
</feature>
<dbReference type="PROSITE" id="PS00216">
    <property type="entry name" value="SUGAR_TRANSPORT_1"/>
    <property type="match status" value="1"/>
</dbReference>
<feature type="transmembrane region" description="Helical" evidence="8">
    <location>
        <begin position="116"/>
        <end position="136"/>
    </location>
</feature>
<accession>A0A841M1M1</accession>
<keyword evidence="2" id="KW-0813">Transport</keyword>
<feature type="transmembrane region" description="Helical" evidence="8">
    <location>
        <begin position="192"/>
        <end position="211"/>
    </location>
</feature>
<feature type="transmembrane region" description="Helical" evidence="8">
    <location>
        <begin position="92"/>
        <end position="110"/>
    </location>
</feature>
<dbReference type="InterPro" id="IPR020846">
    <property type="entry name" value="MFS_dom"/>
</dbReference>
<organism evidence="10 11">
    <name type="scientific">Paenochrobactrum gallinarii</name>
    <dbReference type="NCBI Taxonomy" id="643673"/>
    <lineage>
        <taxon>Bacteria</taxon>
        <taxon>Pseudomonadati</taxon>
        <taxon>Pseudomonadota</taxon>
        <taxon>Alphaproteobacteria</taxon>
        <taxon>Hyphomicrobiales</taxon>
        <taxon>Brucellaceae</taxon>
        <taxon>Paenochrobactrum</taxon>
    </lineage>
</organism>
<evidence type="ECO:0000259" key="9">
    <source>
        <dbReference type="PROSITE" id="PS50850"/>
    </source>
</evidence>
<feature type="transmembrane region" description="Helical" evidence="8">
    <location>
        <begin position="246"/>
        <end position="269"/>
    </location>
</feature>
<evidence type="ECO:0000256" key="4">
    <source>
        <dbReference type="ARBA" id="ARBA00022692"/>
    </source>
</evidence>
<dbReference type="GO" id="GO:0005886">
    <property type="term" value="C:plasma membrane"/>
    <property type="evidence" value="ECO:0007669"/>
    <property type="project" value="UniProtKB-SubCell"/>
</dbReference>
<keyword evidence="5" id="KW-0769">Symport</keyword>
<name>A0A841M1M1_9HYPH</name>
<feature type="transmembrane region" description="Helical" evidence="8">
    <location>
        <begin position="56"/>
        <end position="80"/>
    </location>
</feature>
<dbReference type="Gene3D" id="1.20.1250.20">
    <property type="entry name" value="MFS general substrate transporter like domains"/>
    <property type="match status" value="2"/>
</dbReference>
<evidence type="ECO:0000256" key="3">
    <source>
        <dbReference type="ARBA" id="ARBA00022475"/>
    </source>
</evidence>
<evidence type="ECO:0000256" key="1">
    <source>
        <dbReference type="ARBA" id="ARBA00004651"/>
    </source>
</evidence>
<dbReference type="Proteomes" id="UP000555393">
    <property type="component" value="Unassembled WGS sequence"/>
</dbReference>
<dbReference type="InterPro" id="IPR036259">
    <property type="entry name" value="MFS_trans_sf"/>
</dbReference>
<feature type="transmembrane region" description="Helical" evidence="8">
    <location>
        <begin position="312"/>
        <end position="331"/>
    </location>
</feature>
<protein>
    <submittedName>
        <fullName evidence="10">MHS family proline/betaine transporter-like MFS transporter</fullName>
    </submittedName>
</protein>
<comment type="subcellular location">
    <subcellularLocation>
        <location evidence="1">Cell membrane</location>
        <topology evidence="1">Multi-pass membrane protein</topology>
    </subcellularLocation>
</comment>
<keyword evidence="6 8" id="KW-1133">Transmembrane helix</keyword>
<feature type="transmembrane region" description="Helical" evidence="8">
    <location>
        <begin position="337"/>
        <end position="364"/>
    </location>
</feature>
<dbReference type="InterPro" id="IPR051084">
    <property type="entry name" value="H+-coupled_symporters"/>
</dbReference>
<evidence type="ECO:0000256" key="7">
    <source>
        <dbReference type="ARBA" id="ARBA00023136"/>
    </source>
</evidence>
<dbReference type="PROSITE" id="PS50850">
    <property type="entry name" value="MFS"/>
    <property type="match status" value="1"/>
</dbReference>
<dbReference type="RefSeq" id="WP_184219699.1">
    <property type="nucleotide sequence ID" value="NZ_JACIIU010000002.1"/>
</dbReference>
<dbReference type="InterPro" id="IPR005828">
    <property type="entry name" value="MFS_sugar_transport-like"/>
</dbReference>
<keyword evidence="3" id="KW-1003">Cell membrane</keyword>
<evidence type="ECO:0000313" key="10">
    <source>
        <dbReference type="EMBL" id="MBB6260038.1"/>
    </source>
</evidence>
<dbReference type="InterPro" id="IPR005829">
    <property type="entry name" value="Sugar_transporter_CS"/>
</dbReference>
<feature type="transmembrane region" description="Helical" evidence="8">
    <location>
        <begin position="281"/>
        <end position="300"/>
    </location>
</feature>
<keyword evidence="4 8" id="KW-0812">Transmembrane</keyword>
<evidence type="ECO:0000256" key="5">
    <source>
        <dbReference type="ARBA" id="ARBA00022847"/>
    </source>
</evidence>
<feature type="domain" description="Major facilitator superfamily (MFS) profile" evidence="9">
    <location>
        <begin position="20"/>
        <end position="429"/>
    </location>
</feature>
<dbReference type="GO" id="GO:0015293">
    <property type="term" value="F:symporter activity"/>
    <property type="evidence" value="ECO:0007669"/>
    <property type="project" value="UniProtKB-KW"/>
</dbReference>
<keyword evidence="11" id="KW-1185">Reference proteome</keyword>
<proteinExistence type="predicted"/>
<gene>
    <name evidence="10" type="ORF">FHS77_000562</name>
</gene>
<comment type="caution">
    <text evidence="10">The sequence shown here is derived from an EMBL/GenBank/DDBJ whole genome shotgun (WGS) entry which is preliminary data.</text>
</comment>
<keyword evidence="7 8" id="KW-0472">Membrane</keyword>
<dbReference type="PANTHER" id="PTHR43528:SF1">
    <property type="entry name" value="ALPHA-KETOGLUTARATE PERMEASE"/>
    <property type="match status" value="1"/>
</dbReference>
<reference evidence="10 11" key="1">
    <citation type="submission" date="2020-08" db="EMBL/GenBank/DDBJ databases">
        <title>Genomic Encyclopedia of Type Strains, Phase IV (KMG-IV): sequencing the most valuable type-strain genomes for metagenomic binning, comparative biology and taxonomic classification.</title>
        <authorList>
            <person name="Goeker M."/>
        </authorList>
    </citation>
    <scope>NUCLEOTIDE SEQUENCE [LARGE SCALE GENOMIC DNA]</scope>
    <source>
        <strain evidence="10 11">DSM 22336</strain>
    </source>
</reference>
<evidence type="ECO:0000256" key="6">
    <source>
        <dbReference type="ARBA" id="ARBA00022989"/>
    </source>
</evidence>
<feature type="transmembrane region" description="Helical" evidence="8">
    <location>
        <begin position="404"/>
        <end position="424"/>
    </location>
</feature>
<dbReference type="FunFam" id="1.20.1250.20:FF:000001">
    <property type="entry name" value="Dicarboxylate MFS transporter"/>
    <property type="match status" value="1"/>
</dbReference>
<evidence type="ECO:0000256" key="2">
    <source>
        <dbReference type="ARBA" id="ARBA00022448"/>
    </source>
</evidence>
<feature type="transmembrane region" description="Helical" evidence="8">
    <location>
        <begin position="376"/>
        <end position="398"/>
    </location>
</feature>
<dbReference type="AlphaFoldDB" id="A0A841M1M1"/>
<evidence type="ECO:0000256" key="8">
    <source>
        <dbReference type="SAM" id="Phobius"/>
    </source>
</evidence>
<dbReference type="EMBL" id="JACIIU010000002">
    <property type="protein sequence ID" value="MBB6260038.1"/>
    <property type="molecule type" value="Genomic_DNA"/>
</dbReference>
<sequence>MSAHSAEISDATKSQAMRRVLGSAAIGQFVEWYDFVIYAYSAGIIAKLFFPNTDPVAALLATFAVYAVGFLMRPLGGFVFGSLGDRIGRRQVLSLVILMMGGATLAIGLLPTYDQIGIMAPILLVVCRLIQGLSAAGETVGSNSFVAEHAPAEKRGLYVAFTYSFANIPPIVAALLVLLLTNIMTADNYAGWGWRIPFLIGAPLALVGLYIRNKVDESPAFKATQAAKRVASTPIRDAVQNQKQQMMFSFALAAFSSLGFYTLSGYFVSYLTTTIMLDQNSALISNSVALFVAFVFMILGGKLSDIYGRKPLLIIGVLMNAAICIPAYMVASQGTLVSAIIGQSMLAVGCGLFWGPVGIALLELFPTRTRFSASAISYNMAYTIFGGTAPFIGVWLIMQSGNKFAPAYYMAAISVAVLVAILFMPETSKKSLIHDEDVN</sequence>
<dbReference type="PANTHER" id="PTHR43528">
    <property type="entry name" value="ALPHA-KETOGLUTARATE PERMEASE"/>
    <property type="match status" value="1"/>
</dbReference>